<feature type="region of interest" description="Disordered" evidence="1">
    <location>
        <begin position="2485"/>
        <end position="2513"/>
    </location>
</feature>
<dbReference type="EMBL" id="CALQ01001637">
    <property type="protein sequence ID" value="CCM18736.1"/>
    <property type="molecule type" value="Genomic_DNA"/>
</dbReference>
<dbReference type="PANTHER" id="PTHR13743">
    <property type="entry name" value="BEIGE/BEACH-RELATED"/>
    <property type="match status" value="1"/>
</dbReference>
<feature type="region of interest" description="Disordered" evidence="1">
    <location>
        <begin position="3775"/>
        <end position="3800"/>
    </location>
</feature>
<feature type="region of interest" description="Disordered" evidence="1">
    <location>
        <begin position="4953"/>
        <end position="4987"/>
    </location>
</feature>
<dbReference type="Gene3D" id="2.60.120.200">
    <property type="match status" value="1"/>
</dbReference>
<evidence type="ECO:0000256" key="1">
    <source>
        <dbReference type="SAM" id="MobiDB-lite"/>
    </source>
</evidence>
<feature type="compositionally biased region" description="Polar residues" evidence="1">
    <location>
        <begin position="3787"/>
        <end position="3800"/>
    </location>
</feature>
<feature type="compositionally biased region" description="Polar residues" evidence="1">
    <location>
        <begin position="4860"/>
        <end position="4871"/>
    </location>
</feature>
<dbReference type="SUPFAM" id="SSF81837">
    <property type="entry name" value="BEACH domain"/>
    <property type="match status" value="1"/>
</dbReference>
<feature type="region of interest" description="Disordered" evidence="1">
    <location>
        <begin position="746"/>
        <end position="775"/>
    </location>
</feature>
<feature type="region of interest" description="Disordered" evidence="1">
    <location>
        <begin position="2804"/>
        <end position="2829"/>
    </location>
</feature>
<feature type="compositionally biased region" description="Polar residues" evidence="1">
    <location>
        <begin position="746"/>
        <end position="755"/>
    </location>
</feature>
<feature type="domain" description="BEACH" evidence="2">
    <location>
        <begin position="4098"/>
        <end position="4396"/>
    </location>
</feature>
<proteinExistence type="predicted"/>
<dbReference type="PROSITE" id="PS50197">
    <property type="entry name" value="BEACH"/>
    <property type="match status" value="1"/>
</dbReference>
<feature type="compositionally biased region" description="Low complexity" evidence="1">
    <location>
        <begin position="509"/>
        <end position="519"/>
    </location>
</feature>
<dbReference type="PANTHER" id="PTHR13743:SF112">
    <property type="entry name" value="BEACH DOMAIN-CONTAINING PROTEIN"/>
    <property type="match status" value="1"/>
</dbReference>
<dbReference type="Gene3D" id="1.10.1540.10">
    <property type="entry name" value="BEACH domain"/>
    <property type="match status" value="1"/>
</dbReference>
<dbReference type="InterPro" id="IPR000409">
    <property type="entry name" value="BEACH_dom"/>
</dbReference>
<dbReference type="CDD" id="cd06071">
    <property type="entry name" value="Beach"/>
    <property type="match status" value="1"/>
</dbReference>
<feature type="compositionally biased region" description="Acidic residues" evidence="1">
    <location>
        <begin position="2809"/>
        <end position="2818"/>
    </location>
</feature>
<feature type="region of interest" description="Disordered" evidence="1">
    <location>
        <begin position="3038"/>
        <end position="3082"/>
    </location>
</feature>
<organism evidence="3">
    <name type="scientific">Leishmania guyanensis</name>
    <dbReference type="NCBI Taxonomy" id="5670"/>
    <lineage>
        <taxon>Eukaryota</taxon>
        <taxon>Discoba</taxon>
        <taxon>Euglenozoa</taxon>
        <taxon>Kinetoplastea</taxon>
        <taxon>Metakinetoplastina</taxon>
        <taxon>Trypanosomatida</taxon>
        <taxon>Trypanosomatidae</taxon>
        <taxon>Leishmaniinae</taxon>
        <taxon>Leishmania</taxon>
        <taxon>Leishmania guyanensis species complex</taxon>
    </lineage>
</organism>
<feature type="region of interest" description="Disordered" evidence="1">
    <location>
        <begin position="353"/>
        <end position="375"/>
    </location>
</feature>
<protein>
    <recommendedName>
        <fullName evidence="2">BEACH domain-containing protein</fullName>
    </recommendedName>
</protein>
<feature type="compositionally biased region" description="Polar residues" evidence="1">
    <location>
        <begin position="353"/>
        <end position="372"/>
    </location>
</feature>
<feature type="compositionally biased region" description="Gly residues" evidence="1">
    <location>
        <begin position="4953"/>
        <end position="4967"/>
    </location>
</feature>
<feature type="compositionally biased region" description="Basic and acidic residues" evidence="1">
    <location>
        <begin position="522"/>
        <end position="536"/>
    </location>
</feature>
<feature type="compositionally biased region" description="Low complexity" evidence="1">
    <location>
        <begin position="3051"/>
        <end position="3082"/>
    </location>
</feature>
<gene>
    <name evidence="3" type="primary">LgM4147LRVhigh.33.02020.00430</name>
    <name evidence="3" type="ORF">BN36_3362220</name>
</gene>
<evidence type="ECO:0000313" key="3">
    <source>
        <dbReference type="EMBL" id="CCM18736.1"/>
    </source>
</evidence>
<dbReference type="SUPFAM" id="SSF49899">
    <property type="entry name" value="Concanavalin A-like lectins/glucanases"/>
    <property type="match status" value="1"/>
</dbReference>
<feature type="compositionally biased region" description="Low complexity" evidence="1">
    <location>
        <begin position="822"/>
        <end position="848"/>
    </location>
</feature>
<feature type="region of interest" description="Disordered" evidence="1">
    <location>
        <begin position="4860"/>
        <end position="4899"/>
    </location>
</feature>
<feature type="region of interest" description="Disordered" evidence="1">
    <location>
        <begin position="799"/>
        <end position="853"/>
    </location>
</feature>
<feature type="region of interest" description="Disordered" evidence="1">
    <location>
        <begin position="1246"/>
        <end position="1283"/>
    </location>
</feature>
<name>A0A1E1J567_LEIGU</name>
<evidence type="ECO:0000259" key="2">
    <source>
        <dbReference type="PROSITE" id="PS50197"/>
    </source>
</evidence>
<reference evidence="3" key="1">
    <citation type="submission" date="2012-08" db="EMBL/GenBank/DDBJ databases">
        <title>Comparative genomics of metastatic and non-metastatic Leishmania guyanensis provides insights into polygenic factors involved in Leishmania RNA virus infection.</title>
        <authorList>
            <person name="Smith D."/>
            <person name="Hertz-Fowler C."/>
            <person name="Martin R."/>
            <person name="Dickens N."/>
            <person name="Fasel N."/>
            <person name="Falquet L."/>
            <person name="Beverley S."/>
            <person name="Zangger H."/>
            <person name="Calderon-Copete S."/>
            <person name="Mottram J."/>
            <person name="Xenarios I."/>
        </authorList>
    </citation>
    <scope>NUCLEOTIDE SEQUENCE</scope>
    <source>
        <strain evidence="3">MHOM/BR/75/M4147/SSU:IR2SAT-LUC</strain>
    </source>
</reference>
<sequence>MQSLSERDLGRVEKLFNSIRRLLDYDEVRRRHDGSTAAGAHVSSASALAATVAPSTVFGEHQDQPVAGGASNSISERRLWAELAFLMSRVIFAQKLSLMSYVTSDPGLMVAELARILLTFLKESCASVAGSGKVARMHHVALLAQDRLFFLMRVFCSLKNCTIMLSDTSGRNNAGAALEVFDTICNHVLTGQHLTWMSHIYVWFCDEAARLARSGGAIPSAYVYATHDTLRCILGCCTDNEACAKAFLYSEPVACVTHMFYGLKLRISLSDLLRPYEDERPIAESAKVTAGDAPEQHTSVVITDNNCSSYGTPFGATDRDELQRTSVRASPIPQRPPGAGYLKTRYFTTLTASRAQQHSQQMPREGNRTSPNSAAVASLAHNLSSSATSSTAGTSWAFDLPDLSTPQLKALLLGGRENAFDSLLFAALDVVIEVMRMTRDYAHWMVLSTVNNLLLLSKKSIEVGDVAAVSPPLSQIVAMYENIMVLFQFLLLLMQGMDFEKPVRPVLRSTSSAPATSTPIGAEKEAQKGDRKDTQRLSRSSPLSSRPSPFMQLGAEGTSTTRRGEMDPLPATAMVENKTMVTSMDSAQLREHISQEIVHMVLQTDVHAVLVATMRILECDQTLFRVLHSFCMLDGRPTVPAKSTKGRGNTSVVKAGGTTLPKRGIGKDTVESVPTFNTAVNLFVTSNFGDLRNIAKYVECSDNLDDGLDANGGSQRGSCISMGTDNGRGNELGGSSIIASRGTMSFLDQQPSSPKHSSRQQQSEGGGGNKKRIKVGAGGGKSFAKSFLKSFFGSRTSDSAAATTKHGVASEGNNNDMERNLSSSSTDVSSYSCSESDAGSSIKSSSDSRTSDDNNLLSCARGTLECSGVGSLLSKHNFGESGGYPLPWKHGSSIYHALKGGGNGRHHRRKRRARVVYSEWRDVPSYTALARELVRILNFVLEDVELSVDVRLGAGLLLPSVVLRDKHVFRLYEGHMLIRNYLTLLLRELQYNIKLRGMSTPAAADREGALHTSFSGSQEEQQSVLGSAVASLLPLPKQQQVRSSSSMTGGRAHLTQQELMDFAPKVIQTLEQTFKVLGVIPLTSDVASLTELPLYFCTDGGAPLGIALECWFTRVVVLWLIGLVGAQCDEDIDRHAMEVLLLLMSRAVARGSLPKDSSRTLRGTPSGAATVVQCSTTAGVAAPSDTTPTVTLSSADWANARHTRALSVADGAAGVMSSPFLTSLSTHTFSFSAAATELGVSTAAAESMAHVGPRPPSSGSGLNGAEHDAEMDPQRNPSSNSLLGTTKLAGLTTAAAVDTDMVECGNTVEALSLVFRVLLSRSQDLLSPAGLSTVLSLFTSSDSNLSLLGRECMTCSLEIPSVYPLYTDVIVDSNAFLLTKTLSVISAYLTSTSLTPVTRRERRLWMQRCGCVDAAIRVLARVLDSPQSTPNFMRVIPLLFQFLSAFESGDCKPPQLSSTNFIVSVTERLAKLKGMEYFIIVTQAVLDASTGTFGSTKSGYTNACDPEIYYTEMQVIGSFRIALHNCAAEKPIFLELLPSLLTLAKGHSDSLFTDLVEILFRILKCTSIVSSERLLGFIFDHELTQMLPYLELSGRYVEKQLPFTGTAADLQRFWQPILVRSPRRSALRFTSHGGVQVSVGLWPDKGFSISTWFNFDRLYSTIPLFEFQGVLSDSGGVTSTLRGLTMTAFLFIFGGDSVQLTMNDGRRITVNESHALQNFSPNKWVHVCAVLRPTHVCDVYISGFKVGTTAFPYFAAGAAARVNVGFTDDVLKHATLLTTDTSPLFSMGDIALWAQPLSQSQVQAELANDGDRRGATTGAGCPVSLPAKIREEGIPQELTMMGVMSQTTGPSGMVGLSFATANSTTTGASDNFTEEKGLHCGGAWSASAARMARFVPFENEDDMLRNVLANPTGFPVIAKLVGRYTTPPKSWVDYPLLWVTRGGIVRMLDWMHLVTSSTQLEDLLKLILECVQRTTIAATLDPRTYLLFAYMLRNHVARYMTNTTCDQLLELASSHINIFDEEHRVVINRLAFEHVLSDFALYAALQLDTALYLLKRIRRLFHTSQCRYARHNARFVSPYRFIDRLLHSLIGAAARTPLQLHRAVVKVAQQVVVACDMEDGLVQIFISLAALLTPEESMVSSRRNPKIKVVLPEMRAVTRGTDISLRTANHLTTLLLSTLVECFSQSPCVLALSHTVDLPWYSVCVSRFADPAAVVYATRIFFEAVQHNPVLQEEVAQHQSAVVEVLTEHAVHEDLILLLLALTIGAARHIDVLSHKHSLRQQLDSLLSTFTPEPNTLVSPIFVQLLVTHLHRIVQCPRRCPVKAQTVQQEDQRLLHRVRCYFSVARVCSRLMILIRVRRYRALLIRHRLSTAGTSSVEMPILGLSHHQRVRSSGIGSSSSQITSFAFNSEAGVIAGAAPAELVNASFASSSHSRAPLSSLSPSLRGVDAATGRCSGERSGATTGVALRTTQSQLVRGSYGFGRRSTGGCGSGDRRCEGDLPLSRTPPKDTVGPRSLLMLSAPAVSIGNDDHTASSADTIGEAPKWKLPVLLPDMWATPLSPLHRTAVSHESIPAASSATSAAGGHNTDIAMVQRCQAPSEHGVSRMSVHLGACCAHDSAGDDSDASSVAASVDVIDTQLKASSDFRVHSRKHRRAFAVLHVSLLLWLPLQVKRCQWVLIPHSYPSEEDLSCHHAGTLFCIRTLHHFASMSNNFYLFVNSPMQTAALSSLVAYISRDMLLEQLDMWEQMISLMEVAPVRGSEVGTATVTATVATMSTTTEKHHQQPLQKDTPVPLAVSLPADRGIKSAEDTEGDGEGEEVPPVGSMSSASFNPIRRISRSDKAMATATKPIMLDHHRINSSVDAYSVDRESVHEDAESEMAVRPPQLGLSETVQRRLTRPSSMTFRTAESSSTQLDKIAALESLQPSFTFGSEELDDAEAERDGAERRCCVSLDDGDVSSVTNSFFDVEGLLPAKLTHVPSRHRRKPQLPPQSLRLCTTELAQDPYTEVQDEERGSSATTAAATIMGRDTTAAATAGLHDSNEASPAKPDASGNNGDNDDTSSVSSSETSVRSHISMMSSSSLTSVSLTMPSTMADTKRAVSVPIGPISNLSPESATLRGHNPSNVDSMTATKIIESVGEVVRCDAVSLLRALIRSSLDTLPMPNWVGGSAYGSCGGLLFQLLFITTAKAPADDSTTTLVRYFLLGVSNAVKEKRDLEVGQASHHCHFPSLSKSVVSVKATPTGLDGSLLGRPASTFWDTSMLSTAAGAGASIGSNVGGLPTNESLASVGSHTRGMSLSAVSISSTSRAVLNGPVSLGVSGAGLAPLGASQMGADDGVGLYSQHSSAPLTPKVPGQTYVSMNSAALPTHHHVPLSSSFNGAVSASAGHAPHHSSNSNLTSATRAYSDVFLSNLSHFTDLIVDMLAINVLDLSMVTHFFLTLLVLCQGWPRRYVDQLSWQVMQVCIAVLNRPSTQDASVGLIESVYTLSTLVLRRGWKHKGVLESLLRVLYRVFVSLPPSWMTDADARHRKRLITLIFRHIVQTYAGTRELEKALTMRMLTQRLSLYDDFLMVFSLKNEDECCATFDQYCIDQFSSIDTLMSGRLKAKADLAYKASIKTRSEYIKRIKAFNGRYIQVMEVTECYRPAALRLTYASRFSSFVATTPHVDASQLHWLLSSVCALRENHTASHATPWCMPMTGAGGSADSSAALRVSARRTNAGEGAERTLYHFMDPQMNYGELKGVRWGEWRDSHEPIEEAATSATTTPGALDLSCVSGSSHTDMTRGPMNANSASSPTKTSGTVALAAEVRRSTEEHPPENDLVHAAECEELVQHIAVLVPPLSTHCRPHIGDDAFRTALKDLSITLTPSAITLLRYLVAPHETVRFLGNGFRINGIHATPCLILLTNVTLKVISFSRVTEGGDVILCEHAVDDDDTHSRGAPGELNLNVNNNNDNCSSSPGHHNTAGGSFDDGKWSLTKSMGRNLFSTASMARQLQKLFYDNSTKRRQHQDGTRVAQAVRQVMSYNYQNIYWTYLVSSIRAVRPLHYMHLNTAVQLLLYYDNGPMLSVVDAKQSMNPSARKEFIKALKDVVGTQQCTFIDENQRGASMRTHLVRWATGSLSNYEYLRFLNEVAGRTNRDLNQYPIFPWVLADYTSTTLDLEAASTFRDFAYPMGAQTETRRTAAAKLYENTREVCDVGKGEAHPFHHGTHYSTSGGVLYFLVRAQPFTTYARLFQGGDFDLAMRLFDSVAASFASCMSGSADCKELIPEFYVNSGFLANADHLHFGTKSNGEAVNDVRLPPWAKNSQQVFTAVMRYALECPYVVEHLHQWIDLVFGVRRRGPLAVERYNVFQRMTYGEEVAQALKNAETPHDCDVIIAEVDNFGQTPPQLFQELHPSHHELAPVVKASPLNGDATRGGGGVMTQSDNHSTGGGGSAASWSVTNVISAMMLGGLYTSATVTASSAAAVAGAGNQLGVTFSNLVSSGSFTSGQTYTQTFRREAPKVVRMLIHAMDETQTWFVLRDPPGSVLQHPSPPALTDVFCFSSQAVLHFSMLRTTKKLACAYAQLVPVADTDYYLCWHEREARLMRYTTGQATFHSAIAFDPRDENGARISAVAAGPRESVLLVAISSGAVYCLFPNDTGDGALHVRGTLCYHRSPVTKIALESKRHRAVTITHSAGDDEPILWRVQRSGCCFVCRLGVQQLLPTLPHSLISPTSETTSEAAEGYTVVDVAIDTVSGNVALVTARSLLLFDTNGEPFGVGTLPSPTSLFPVSTVTLKDDNGDVGVAVSRPVLCVADITAVAFYQTSEWASGMGMLLTGHRDGSLSAWRTTRLPPHTVAPGKIAMVEFHARLLSGSAMPTASTTAGSFTRQQDAAPAGAGSRGSVSMSGAASLGTSGGAPGAAAGITGTGAMNCPVTALHQENADVPTFLVGYANGTVRQLVFEDPVLSSLCGSGGGGAGGGSSGSGNTGDDRSQRRRCLEGVPAPCS</sequence>
<feature type="compositionally biased region" description="Basic and acidic residues" evidence="1">
    <location>
        <begin position="4969"/>
        <end position="4979"/>
    </location>
</feature>
<dbReference type="Pfam" id="PF13385">
    <property type="entry name" value="Laminin_G_3"/>
    <property type="match status" value="1"/>
</dbReference>
<accession>A0A1E1J567</accession>
<dbReference type="Pfam" id="PF02138">
    <property type="entry name" value="Beach"/>
    <property type="match status" value="1"/>
</dbReference>
<feature type="compositionally biased region" description="Low complexity" evidence="1">
    <location>
        <begin position="537"/>
        <end position="549"/>
    </location>
</feature>
<dbReference type="SMART" id="SM01026">
    <property type="entry name" value="Beach"/>
    <property type="match status" value="1"/>
</dbReference>
<dbReference type="InterPro" id="IPR050865">
    <property type="entry name" value="BEACH_Domain"/>
</dbReference>
<dbReference type="InterPro" id="IPR036372">
    <property type="entry name" value="BEACH_dom_sf"/>
</dbReference>
<feature type="region of interest" description="Disordered" evidence="1">
    <location>
        <begin position="509"/>
        <end position="566"/>
    </location>
</feature>
<dbReference type="InterPro" id="IPR013320">
    <property type="entry name" value="ConA-like_dom_sf"/>
</dbReference>